<dbReference type="EMBL" id="BKCJ010441937">
    <property type="protein sequence ID" value="GFA53979.1"/>
    <property type="molecule type" value="Genomic_DNA"/>
</dbReference>
<sequence>VLIELYLKLAGILHRLAIQLVADGSDAGSVKIKYTSSRVKDDIDTPLIRNMVANISEFGDIKLQGRVKDGVPHLTKVGAFAVDVSLDGHILLCRQVDEPNTIASVASILGKENVNISTMSVYRAAPRKQAVMVIAVDEKSSQEDLKKIDEIPAVEDFVFLAL</sequence>
<organism evidence="2">
    <name type="scientific">Tanacetum cinerariifolium</name>
    <name type="common">Dalmatian daisy</name>
    <name type="synonym">Chrysanthemum cinerariifolium</name>
    <dbReference type="NCBI Taxonomy" id="118510"/>
    <lineage>
        <taxon>Eukaryota</taxon>
        <taxon>Viridiplantae</taxon>
        <taxon>Streptophyta</taxon>
        <taxon>Embryophyta</taxon>
        <taxon>Tracheophyta</taxon>
        <taxon>Spermatophyta</taxon>
        <taxon>Magnoliopsida</taxon>
        <taxon>eudicotyledons</taxon>
        <taxon>Gunneridae</taxon>
        <taxon>Pentapetalae</taxon>
        <taxon>asterids</taxon>
        <taxon>campanulids</taxon>
        <taxon>Asterales</taxon>
        <taxon>Asteraceae</taxon>
        <taxon>Asteroideae</taxon>
        <taxon>Anthemideae</taxon>
        <taxon>Anthemidinae</taxon>
        <taxon>Tanacetum</taxon>
    </lineage>
</organism>
<dbReference type="Gene3D" id="3.30.70.260">
    <property type="match status" value="1"/>
</dbReference>
<dbReference type="FunFam" id="3.30.70.260:FF:000008">
    <property type="entry name" value="D-3-phosphoglycerate dehydrogenase, chloroplastic"/>
    <property type="match status" value="1"/>
</dbReference>
<dbReference type="PROSITE" id="PS51671">
    <property type="entry name" value="ACT"/>
    <property type="match status" value="1"/>
</dbReference>
<accession>A0A699JU85</accession>
<reference evidence="2" key="1">
    <citation type="journal article" date="2019" name="Sci. Rep.">
        <title>Draft genome of Tanacetum cinerariifolium, the natural source of mosquito coil.</title>
        <authorList>
            <person name="Yamashiro T."/>
            <person name="Shiraishi A."/>
            <person name="Satake H."/>
            <person name="Nakayama K."/>
        </authorList>
    </citation>
    <scope>NUCLEOTIDE SEQUENCE</scope>
</reference>
<dbReference type="InterPro" id="IPR045865">
    <property type="entry name" value="ACT-like_dom_sf"/>
</dbReference>
<dbReference type="Pfam" id="PF01842">
    <property type="entry name" value="ACT"/>
    <property type="match status" value="1"/>
</dbReference>
<gene>
    <name evidence="2" type="ORF">Tci_625951</name>
</gene>
<name>A0A699JU85_TANCI</name>
<protein>
    <recommendedName>
        <fullName evidence="1">ACT domain-containing protein</fullName>
    </recommendedName>
</protein>
<dbReference type="InterPro" id="IPR002912">
    <property type="entry name" value="ACT_dom"/>
</dbReference>
<proteinExistence type="predicted"/>
<feature type="non-terminal residue" evidence="2">
    <location>
        <position position="1"/>
    </location>
</feature>
<feature type="domain" description="ACT" evidence="1">
    <location>
        <begin position="90"/>
        <end position="162"/>
    </location>
</feature>
<evidence type="ECO:0000313" key="2">
    <source>
        <dbReference type="EMBL" id="GFA53979.1"/>
    </source>
</evidence>
<evidence type="ECO:0000259" key="1">
    <source>
        <dbReference type="PROSITE" id="PS51671"/>
    </source>
</evidence>
<dbReference type="AlphaFoldDB" id="A0A699JU85"/>
<comment type="caution">
    <text evidence="2">The sequence shown here is derived from an EMBL/GenBank/DDBJ whole genome shotgun (WGS) entry which is preliminary data.</text>
</comment>
<dbReference type="SUPFAM" id="SSF55021">
    <property type="entry name" value="ACT-like"/>
    <property type="match status" value="1"/>
</dbReference>